<protein>
    <submittedName>
        <fullName evidence="2">Uncharacterized protein</fullName>
    </submittedName>
</protein>
<reference evidence="2" key="1">
    <citation type="submission" date="2020-07" db="EMBL/GenBank/DDBJ databases">
        <title>Multicomponent nature underlies the extraordinary mechanical properties of spider dragline silk.</title>
        <authorList>
            <person name="Kono N."/>
            <person name="Nakamura H."/>
            <person name="Mori M."/>
            <person name="Yoshida Y."/>
            <person name="Ohtoshi R."/>
            <person name="Malay A.D."/>
            <person name="Moran D.A.P."/>
            <person name="Tomita M."/>
            <person name="Numata K."/>
            <person name="Arakawa K."/>
        </authorList>
    </citation>
    <scope>NUCLEOTIDE SEQUENCE</scope>
</reference>
<keyword evidence="3" id="KW-1185">Reference proteome</keyword>
<evidence type="ECO:0000313" key="3">
    <source>
        <dbReference type="Proteomes" id="UP000887116"/>
    </source>
</evidence>
<accession>A0A8X6I6X9</accession>
<gene>
    <name evidence="2" type="primary">AVEN_173053_1</name>
    <name evidence="2" type="ORF">TNCT_168891</name>
</gene>
<feature type="region of interest" description="Disordered" evidence="1">
    <location>
        <begin position="144"/>
        <end position="173"/>
    </location>
</feature>
<evidence type="ECO:0000313" key="2">
    <source>
        <dbReference type="EMBL" id="GFQ88772.1"/>
    </source>
</evidence>
<name>A0A8X6I6X9_TRICU</name>
<dbReference type="AlphaFoldDB" id="A0A8X6I6X9"/>
<comment type="caution">
    <text evidence="2">The sequence shown here is derived from an EMBL/GenBank/DDBJ whole genome shotgun (WGS) entry which is preliminary data.</text>
</comment>
<feature type="region of interest" description="Disordered" evidence="1">
    <location>
        <begin position="230"/>
        <end position="251"/>
    </location>
</feature>
<sequence>MLDEGKIFKRIAQHIMITSEIWDEDEDFEPRLAFAAAKEPPVGAIIQPQPFSKPASRRQLYQELHQMPTEAEPRSTIKAPIAAPEPRQPKQPSQAARLQNLEKRNAEFQGAGLGREKSSSRIAANIFNPASEFDSDTVGAVGGATASVPSSNDARSDNWGVGRDTANHSASSGAIPRSWASHAASNGAIPRDSSYSAAISAGINNLSLGRGRTNQSAAVSQMGFSDDDFPALGLGRGASRNPRKQSLYDLF</sequence>
<proteinExistence type="predicted"/>
<evidence type="ECO:0000256" key="1">
    <source>
        <dbReference type="SAM" id="MobiDB-lite"/>
    </source>
</evidence>
<dbReference type="EMBL" id="BMAO01003568">
    <property type="protein sequence ID" value="GFQ88772.1"/>
    <property type="molecule type" value="Genomic_DNA"/>
</dbReference>
<dbReference type="Proteomes" id="UP000887116">
    <property type="component" value="Unassembled WGS sequence"/>
</dbReference>
<organism evidence="2 3">
    <name type="scientific">Trichonephila clavata</name>
    <name type="common">Joro spider</name>
    <name type="synonym">Nephila clavata</name>
    <dbReference type="NCBI Taxonomy" id="2740835"/>
    <lineage>
        <taxon>Eukaryota</taxon>
        <taxon>Metazoa</taxon>
        <taxon>Ecdysozoa</taxon>
        <taxon>Arthropoda</taxon>
        <taxon>Chelicerata</taxon>
        <taxon>Arachnida</taxon>
        <taxon>Araneae</taxon>
        <taxon>Araneomorphae</taxon>
        <taxon>Entelegynae</taxon>
        <taxon>Araneoidea</taxon>
        <taxon>Nephilidae</taxon>
        <taxon>Trichonephila</taxon>
    </lineage>
</organism>